<evidence type="ECO:0000313" key="4">
    <source>
        <dbReference type="EMBL" id="AHC32091.1"/>
    </source>
</evidence>
<dbReference type="Gene3D" id="3.30.2310.20">
    <property type="entry name" value="RelE-like"/>
    <property type="match status" value="1"/>
</dbReference>
<dbReference type="NCBIfam" id="TIGR02385">
    <property type="entry name" value="RelE_StbE"/>
    <property type="match status" value="1"/>
</dbReference>
<protein>
    <submittedName>
        <fullName evidence="5">Type II toxin-antitoxin system YafQ family toxin</fullName>
    </submittedName>
</protein>
<reference evidence="6 8" key="3">
    <citation type="submission" date="2018-09" db="EMBL/GenBank/DDBJ databases">
        <title>Genomic epidemiology reveals two lineages of Vibrio cholerae that can cause global cholera epidemics despite absence of cholera toxin gene.</title>
        <authorList>
            <person name="Wang H."/>
            <person name="Zen W."/>
            <person name="Yu H."/>
            <person name="Zhang W."/>
            <person name="Pan J."/>
            <person name="Yang C."/>
            <person name="Cui Y."/>
        </authorList>
    </citation>
    <scope>NUCLEOTIDE SEQUENCE [LARGE SCALE GENOMIC DNA]</scope>
    <source>
        <strain evidence="6 8">00-1_S85</strain>
    </source>
</reference>
<dbReference type="OMA" id="HRECHIK"/>
<dbReference type="FunFam" id="3.30.2310.20:FF:000003">
    <property type="entry name" value="Type II toxin-antitoxin system YafQ family toxin"/>
    <property type="match status" value="1"/>
</dbReference>
<evidence type="ECO:0000313" key="6">
    <source>
        <dbReference type="EMBL" id="MVD25543.1"/>
    </source>
</evidence>
<reference evidence="4" key="1">
    <citation type="submission" date="2013-09" db="EMBL/GenBank/DDBJ databases">
        <authorList>
            <person name="Zhang C.C."/>
            <person name="Pang B."/>
            <person name="Zhou Z.M."/>
        </authorList>
    </citation>
    <scope>NUCLEOTIDE SEQUENCE</scope>
    <source>
        <strain evidence="4">JX20062026</strain>
    </source>
</reference>
<dbReference type="EMBL" id="VUAA01000137">
    <property type="protein sequence ID" value="KAA1252302.1"/>
    <property type="molecule type" value="Genomic_DNA"/>
</dbReference>
<dbReference type="GO" id="GO:0006415">
    <property type="term" value="P:translational termination"/>
    <property type="evidence" value="ECO:0007669"/>
    <property type="project" value="TreeGrafter"/>
</dbReference>
<dbReference type="SUPFAM" id="SSF143011">
    <property type="entry name" value="RelE-like"/>
    <property type="match status" value="1"/>
</dbReference>
<dbReference type="PANTHER" id="PTHR40588">
    <property type="entry name" value="MRNA INTERFERASE TOXIN YAFQ"/>
    <property type="match status" value="1"/>
</dbReference>
<dbReference type="PANTHER" id="PTHR40588:SF1">
    <property type="entry name" value="MRNA INTERFERASE TOXIN YAFQ"/>
    <property type="match status" value="1"/>
</dbReference>
<name>A0A075CYY2_VIBCL</name>
<reference evidence="4" key="2">
    <citation type="journal article" date="2014" name="Infect. Genet. Evol.">
        <title>The purifying trend in the chromosomal integron in Vibrio cholerae strains during the seventh pandemic.</title>
        <authorList>
            <person name="Zhang C."/>
            <person name="Pang B."/>
            <person name="Zhou Z."/>
            <person name="Wang H."/>
            <person name="Zhou H."/>
            <person name="Lu X."/>
            <person name="Du P."/>
            <person name="Zhang L."/>
            <person name="Li J."/>
            <person name="Cui Z."/>
            <person name="Chen C."/>
            <person name="Stokes H.W."/>
            <person name="Kan B."/>
        </authorList>
    </citation>
    <scope>NUCLEOTIDE SEQUENCE</scope>
    <source>
        <strain evidence="4">JX20062026</strain>
    </source>
</reference>
<dbReference type="AlphaFoldDB" id="A0A075CYY2"/>
<feature type="active site" description="Proton donor" evidence="3">
    <location>
        <position position="94"/>
    </location>
</feature>
<dbReference type="GO" id="GO:0004521">
    <property type="term" value="F:RNA endonuclease activity"/>
    <property type="evidence" value="ECO:0007669"/>
    <property type="project" value="TreeGrafter"/>
</dbReference>
<evidence type="ECO:0000256" key="1">
    <source>
        <dbReference type="ARBA" id="ARBA00022649"/>
    </source>
</evidence>
<dbReference type="EMBL" id="QZRB01000060">
    <property type="protein sequence ID" value="MVD25543.1"/>
    <property type="molecule type" value="Genomic_DNA"/>
</dbReference>
<evidence type="ECO:0000313" key="5">
    <source>
        <dbReference type="EMBL" id="KAA1252302.1"/>
    </source>
</evidence>
<comment type="similarity">
    <text evidence="2">Belongs to the RelE toxin family. YafQ subfamily.</text>
</comment>
<dbReference type="InterPro" id="IPR004386">
    <property type="entry name" value="Toxin_YafQ-like"/>
</dbReference>
<organism evidence="4">
    <name type="scientific">Vibrio cholerae</name>
    <dbReference type="NCBI Taxonomy" id="666"/>
    <lineage>
        <taxon>Bacteria</taxon>
        <taxon>Pseudomonadati</taxon>
        <taxon>Pseudomonadota</taxon>
        <taxon>Gammaproteobacteria</taxon>
        <taxon>Vibrionales</taxon>
        <taxon>Vibrionaceae</taxon>
        <taxon>Vibrio</taxon>
    </lineage>
</organism>
<evidence type="ECO:0000256" key="3">
    <source>
        <dbReference type="PIRSR" id="PIRSR006156-1"/>
    </source>
</evidence>
<evidence type="ECO:0000313" key="7">
    <source>
        <dbReference type="Proteomes" id="UP000323225"/>
    </source>
</evidence>
<reference evidence="5 7" key="4">
    <citation type="submission" date="2019-09" db="EMBL/GenBank/DDBJ databases">
        <authorList>
            <person name="Kritzky A."/>
            <person name="Schelkanova E.Y."/>
            <person name="Alkhova Z.V."/>
            <person name="Smirnova N.I."/>
        </authorList>
    </citation>
    <scope>NUCLEOTIDE SEQUENCE [LARGE SCALE GENOMIC DNA]</scope>
    <source>
        <strain evidence="5 7">M1526</strain>
    </source>
</reference>
<dbReference type="GO" id="GO:0006402">
    <property type="term" value="P:mRNA catabolic process"/>
    <property type="evidence" value="ECO:0007669"/>
    <property type="project" value="TreeGrafter"/>
</dbReference>
<dbReference type="InterPro" id="IPR035093">
    <property type="entry name" value="RelE/ParE_toxin_dom_sf"/>
</dbReference>
<dbReference type="Pfam" id="PF15738">
    <property type="entry name" value="YafQ_toxin"/>
    <property type="match status" value="1"/>
</dbReference>
<dbReference type="PIRSF" id="PIRSF006156">
    <property type="entry name" value="YafQ"/>
    <property type="match status" value="1"/>
</dbReference>
<dbReference type="InterPro" id="IPR007712">
    <property type="entry name" value="RelE/ParE_toxin"/>
</dbReference>
<keyword evidence="1" id="KW-1277">Toxin-antitoxin system</keyword>
<dbReference type="Proteomes" id="UP000471242">
    <property type="component" value="Unassembled WGS sequence"/>
</dbReference>
<gene>
    <name evidence="6" type="ORF">D6U24_19705</name>
    <name evidence="5" type="ORF">F0M16_23800</name>
</gene>
<dbReference type="EMBL" id="KF680548">
    <property type="protein sequence ID" value="AHC32091.1"/>
    <property type="molecule type" value="Genomic_DNA"/>
</dbReference>
<sequence>MSLLKAKLSMYKLEYSTQFKKDFKKITKMPISDIIEVGNVISKLQRGEKLEPKNVDHPLTGNWVGFRDCHIKPDLVLIYRVFNDQLQLARIGSHSDLF</sequence>
<accession>A0A075CYY2</accession>
<evidence type="ECO:0000256" key="2">
    <source>
        <dbReference type="ARBA" id="ARBA00061366"/>
    </source>
</evidence>
<evidence type="ECO:0000313" key="8">
    <source>
        <dbReference type="Proteomes" id="UP000471242"/>
    </source>
</evidence>
<proteinExistence type="inferred from homology"/>
<dbReference type="Proteomes" id="UP000323225">
    <property type="component" value="Unassembled WGS sequence"/>
</dbReference>